<accession>A0A1N6TFA6</accession>
<evidence type="ECO:0008006" key="4">
    <source>
        <dbReference type="Google" id="ProtNLM"/>
    </source>
</evidence>
<organism evidence="2 3">
    <name type="scientific">Solilutibacter tolerans</name>
    <dbReference type="NCBI Taxonomy" id="1604334"/>
    <lineage>
        <taxon>Bacteria</taxon>
        <taxon>Pseudomonadati</taxon>
        <taxon>Pseudomonadota</taxon>
        <taxon>Gammaproteobacteria</taxon>
        <taxon>Lysobacterales</taxon>
        <taxon>Lysobacteraceae</taxon>
        <taxon>Solilutibacter</taxon>
    </lineage>
</organism>
<evidence type="ECO:0000313" key="3">
    <source>
        <dbReference type="Proteomes" id="UP000241788"/>
    </source>
</evidence>
<evidence type="ECO:0000313" key="2">
    <source>
        <dbReference type="EMBL" id="SIQ51937.1"/>
    </source>
</evidence>
<dbReference type="OrthoDB" id="5966769at2"/>
<keyword evidence="3" id="KW-1185">Reference proteome</keyword>
<dbReference type="Proteomes" id="UP000241788">
    <property type="component" value="Unassembled WGS sequence"/>
</dbReference>
<keyword evidence="1" id="KW-0732">Signal</keyword>
<proteinExistence type="predicted"/>
<dbReference type="STRING" id="1604334.SAMN05421546_1355"/>
<reference evidence="3" key="1">
    <citation type="submission" date="2017-01" db="EMBL/GenBank/DDBJ databases">
        <authorList>
            <person name="Varghese N."/>
            <person name="Submissions S."/>
        </authorList>
    </citation>
    <scope>NUCLEOTIDE SEQUENCE [LARGE SCALE GENOMIC DNA]</scope>
    <source>
        <strain evidence="3">UM1</strain>
    </source>
</reference>
<gene>
    <name evidence="2" type="ORF">SAMN05421546_1355</name>
</gene>
<protein>
    <recommendedName>
        <fullName evidence="4">Secreted protein</fullName>
    </recommendedName>
</protein>
<feature type="signal peptide" evidence="1">
    <location>
        <begin position="1"/>
        <end position="19"/>
    </location>
</feature>
<dbReference type="EMBL" id="FTLW01000003">
    <property type="protein sequence ID" value="SIQ51937.1"/>
    <property type="molecule type" value="Genomic_DNA"/>
</dbReference>
<dbReference type="AlphaFoldDB" id="A0A1N6TFA6"/>
<name>A0A1N6TFA6_9GAMM</name>
<sequence>MSPRLLTLPLLLAAGWAQAQAPNCAGVPQALPSSPDVLPAVSSELSSPYYDLGAPTGVLSRAFDQAISADQVLLRLKIETCRSFASVIPAPSPVNPNDPAAYKPKTEFDNTPWRFNMTENGKRMTADEFDAWMKARGVRVVPKKAEVQATTPATPPATKPL</sequence>
<evidence type="ECO:0000256" key="1">
    <source>
        <dbReference type="SAM" id="SignalP"/>
    </source>
</evidence>
<feature type="chain" id="PRO_5012546049" description="Secreted protein" evidence="1">
    <location>
        <begin position="20"/>
        <end position="161"/>
    </location>
</feature>